<feature type="compositionally biased region" description="Polar residues" evidence="3">
    <location>
        <begin position="1"/>
        <end position="13"/>
    </location>
</feature>
<feature type="compositionally biased region" description="Polar residues" evidence="3">
    <location>
        <begin position="677"/>
        <end position="692"/>
    </location>
</feature>
<feature type="coiled-coil region" evidence="2">
    <location>
        <begin position="194"/>
        <end position="228"/>
    </location>
</feature>
<dbReference type="Pfam" id="PF00505">
    <property type="entry name" value="HMG_box"/>
    <property type="match status" value="1"/>
</dbReference>
<feature type="region of interest" description="Disordered" evidence="3">
    <location>
        <begin position="265"/>
        <end position="692"/>
    </location>
</feature>
<proteinExistence type="predicted"/>
<feature type="compositionally biased region" description="Low complexity" evidence="3">
    <location>
        <begin position="574"/>
        <end position="606"/>
    </location>
</feature>
<feature type="compositionally biased region" description="Basic and acidic residues" evidence="3">
    <location>
        <begin position="311"/>
        <end position="328"/>
    </location>
</feature>
<evidence type="ECO:0000256" key="3">
    <source>
        <dbReference type="SAM" id="MobiDB-lite"/>
    </source>
</evidence>
<evidence type="ECO:0000313" key="6">
    <source>
        <dbReference type="Proteomes" id="UP000036403"/>
    </source>
</evidence>
<feature type="compositionally biased region" description="Low complexity" evidence="3">
    <location>
        <begin position="280"/>
        <end position="297"/>
    </location>
</feature>
<gene>
    <name evidence="5" type="ORF">RF55_2159</name>
</gene>
<feature type="compositionally biased region" description="Low complexity" evidence="3">
    <location>
        <begin position="455"/>
        <end position="485"/>
    </location>
</feature>
<feature type="compositionally biased region" description="Polar residues" evidence="3">
    <location>
        <begin position="519"/>
        <end position="528"/>
    </location>
</feature>
<protein>
    <submittedName>
        <fullName evidence="5">Swi snf-related matrix-associated actin-dependent regulator</fullName>
    </submittedName>
</protein>
<evidence type="ECO:0000256" key="1">
    <source>
        <dbReference type="PROSITE-ProRule" id="PRU00267"/>
    </source>
</evidence>
<sequence length="692" mass="76585">MAASNIVASNQRIRASGGSSSSSTNSKDAQSPFVQTPHSHPGFIPQKVGKNTNADSRMLKPPKPPEKPLMPYMRYSRKVWDQVKAQNPELKLWEIGKIIGQMWRDLPEEDKTEFIEEYETEKVDYEKSLKIYHNSPAYLNYIAAKNRGKSDQDDGYSVKHVAYSRYTRNHRLINEIFSDTVVPDVRSVVTTQRMQVLRRQVQSLTMHQKKLEAELQQIEEKFEAKKRKFIETSEIFQEELKKHCKPAVDEETFNKMVERQYEVLRRERLKGSEENRSDGPASSESTPNSTPTPTPASLNDEAQPDVSDNDSIEKKSISVDKPNIEMNKKMSPPYIENKTEAPPVLQANTNQQHAGPNSGMYCSNVVNPIQQHPHQQQTQTSQHPPPQHQPSPSQQPHQPPPLTQQHQPPPPPPQQHQTLSVPQHQAPPSLQPQPPQQQQPPQSQQQQPSAPPVLTPQQPTTTATAAAAAVAAVVASANATANSTPPNMPPVSASAVPIQHNPHQQGMLANHSMPPHQAAQGSQATQVLPPQGPNPHTPQMMPPNQAYGQQPYQSGPGPQQPQNVPLAPRPPHPTYSYSQQQPYHQPYPQYAHPYYHQPYSQYSPHPMGRPHSHGPHSPHSPHYHPQSPHTVATESNTNTNVTGGSAAAAASAPAPDTNNPTSYSSPAGHCENERSGSSENQEGQVDAKSGST</sequence>
<dbReference type="PaxDb" id="67767-A0A0J7L4R8"/>
<feature type="compositionally biased region" description="Basic and acidic residues" evidence="3">
    <location>
        <begin position="265"/>
        <end position="277"/>
    </location>
</feature>
<keyword evidence="6" id="KW-1185">Reference proteome</keyword>
<feature type="compositionally biased region" description="Basic residues" evidence="3">
    <location>
        <begin position="608"/>
        <end position="622"/>
    </location>
</feature>
<dbReference type="Gene3D" id="1.10.30.10">
    <property type="entry name" value="High mobility group box domain"/>
    <property type="match status" value="1"/>
</dbReference>
<dbReference type="GO" id="GO:0045892">
    <property type="term" value="P:negative regulation of DNA-templated transcription"/>
    <property type="evidence" value="ECO:0007669"/>
    <property type="project" value="TreeGrafter"/>
</dbReference>
<keyword evidence="1" id="KW-0238">DNA-binding</keyword>
<feature type="compositionally biased region" description="Low complexity" evidence="3">
    <location>
        <begin position="545"/>
        <end position="562"/>
    </location>
</feature>
<dbReference type="Proteomes" id="UP000036403">
    <property type="component" value="Unassembled WGS sequence"/>
</dbReference>
<dbReference type="PANTHER" id="PTHR46232">
    <property type="entry name" value="SMARCE1 REGULATOR OF CHROMATIN"/>
    <property type="match status" value="1"/>
</dbReference>
<dbReference type="EMBL" id="LBMM01000785">
    <property type="protein sequence ID" value="KMQ97499.1"/>
    <property type="molecule type" value="Genomic_DNA"/>
</dbReference>
<feature type="compositionally biased region" description="Pro residues" evidence="3">
    <location>
        <begin position="429"/>
        <end position="438"/>
    </location>
</feature>
<feature type="compositionally biased region" description="Low complexity" evidence="3">
    <location>
        <begin position="370"/>
        <end position="382"/>
    </location>
</feature>
<dbReference type="STRING" id="67767.A0A0J7L4R8"/>
<dbReference type="InterPro" id="IPR036910">
    <property type="entry name" value="HMG_box_dom_sf"/>
</dbReference>
<dbReference type="PROSITE" id="PS50118">
    <property type="entry name" value="HMG_BOX_2"/>
    <property type="match status" value="1"/>
</dbReference>
<dbReference type="FunFam" id="1.10.30.10:FF:000048">
    <property type="entry name" value="Putative SWI/SNF-related matrix-associated actin-dependent regulator chromatin subfamily E member"/>
    <property type="match status" value="1"/>
</dbReference>
<feature type="DNA-binding region" description="HMG box" evidence="1">
    <location>
        <begin position="65"/>
        <end position="133"/>
    </location>
</feature>
<accession>A0A0J7L4R8</accession>
<feature type="domain" description="HMG box" evidence="4">
    <location>
        <begin position="65"/>
        <end position="133"/>
    </location>
</feature>
<evidence type="ECO:0000256" key="2">
    <source>
        <dbReference type="SAM" id="Coils"/>
    </source>
</evidence>
<dbReference type="PANTHER" id="PTHR46232:SF1">
    <property type="entry name" value="SWI_SNF-RELATED MATRIX-ASSOCIATED ACTIN-DEPENDENT REGULATOR OF CHROMATIN SUBFAMILY E MEMBER 1"/>
    <property type="match status" value="1"/>
</dbReference>
<dbReference type="GO" id="GO:0016922">
    <property type="term" value="F:nuclear receptor binding"/>
    <property type="evidence" value="ECO:0007669"/>
    <property type="project" value="TreeGrafter"/>
</dbReference>
<evidence type="ECO:0000259" key="4">
    <source>
        <dbReference type="PROSITE" id="PS50118"/>
    </source>
</evidence>
<keyword evidence="2" id="KW-0175">Coiled coil</keyword>
<feature type="region of interest" description="Disordered" evidence="3">
    <location>
        <begin position="1"/>
        <end position="70"/>
    </location>
</feature>
<dbReference type="OrthoDB" id="30931at2759"/>
<feature type="compositionally biased region" description="Low complexity" evidence="3">
    <location>
        <begin position="415"/>
        <end position="428"/>
    </location>
</feature>
<comment type="caution">
    <text evidence="5">The sequence shown here is derived from an EMBL/GenBank/DDBJ whole genome shotgun (WGS) entry which is preliminary data.</text>
</comment>
<feature type="compositionally biased region" description="Polar residues" evidence="3">
    <location>
        <begin position="346"/>
        <end position="369"/>
    </location>
</feature>
<keyword evidence="1" id="KW-0539">Nucleus</keyword>
<reference evidence="5 6" key="1">
    <citation type="submission" date="2015-04" db="EMBL/GenBank/DDBJ databases">
        <title>Lasius niger genome sequencing.</title>
        <authorList>
            <person name="Konorov E.A."/>
            <person name="Nikitin M.A."/>
            <person name="Kirill M.V."/>
            <person name="Chang P."/>
        </authorList>
    </citation>
    <scope>NUCLEOTIDE SEQUENCE [LARGE SCALE GENOMIC DNA]</scope>
    <source>
        <tissue evidence="5">Whole</tissue>
    </source>
</reference>
<evidence type="ECO:0000313" key="5">
    <source>
        <dbReference type="EMBL" id="KMQ97499.1"/>
    </source>
</evidence>
<feature type="compositionally biased region" description="Polar residues" evidence="3">
    <location>
        <begin position="24"/>
        <end position="38"/>
    </location>
</feature>
<dbReference type="AlphaFoldDB" id="A0A0J7L4R8"/>
<organism evidence="5 6">
    <name type="scientific">Lasius niger</name>
    <name type="common">Black garden ant</name>
    <dbReference type="NCBI Taxonomy" id="67767"/>
    <lineage>
        <taxon>Eukaryota</taxon>
        <taxon>Metazoa</taxon>
        <taxon>Ecdysozoa</taxon>
        <taxon>Arthropoda</taxon>
        <taxon>Hexapoda</taxon>
        <taxon>Insecta</taxon>
        <taxon>Pterygota</taxon>
        <taxon>Neoptera</taxon>
        <taxon>Endopterygota</taxon>
        <taxon>Hymenoptera</taxon>
        <taxon>Apocrita</taxon>
        <taxon>Aculeata</taxon>
        <taxon>Formicoidea</taxon>
        <taxon>Formicidae</taxon>
        <taxon>Formicinae</taxon>
        <taxon>Lasius</taxon>
        <taxon>Lasius</taxon>
    </lineage>
</organism>
<feature type="compositionally biased region" description="Pro residues" evidence="3">
    <location>
        <begin position="397"/>
        <end position="414"/>
    </location>
</feature>
<dbReference type="GO" id="GO:0031492">
    <property type="term" value="F:nucleosomal DNA binding"/>
    <property type="evidence" value="ECO:0007669"/>
    <property type="project" value="TreeGrafter"/>
</dbReference>
<feature type="compositionally biased region" description="Low complexity" evidence="3">
    <location>
        <begin position="439"/>
        <end position="448"/>
    </location>
</feature>
<dbReference type="InterPro" id="IPR009071">
    <property type="entry name" value="HMG_box_dom"/>
</dbReference>
<name>A0A0J7L4R8_LASNI</name>
<dbReference type="SUPFAM" id="SSF47095">
    <property type="entry name" value="HMG-box"/>
    <property type="match status" value="1"/>
</dbReference>
<dbReference type="SMART" id="SM00398">
    <property type="entry name" value="HMG"/>
    <property type="match status" value="1"/>
</dbReference>
<dbReference type="CDD" id="cd21983">
    <property type="entry name" value="HMG-box_SMARCE1"/>
    <property type="match status" value="1"/>
</dbReference>
<feature type="compositionally biased region" description="Low complexity" evidence="3">
    <location>
        <begin position="623"/>
        <end position="661"/>
    </location>
</feature>
<dbReference type="GO" id="GO:0016514">
    <property type="term" value="C:SWI/SNF complex"/>
    <property type="evidence" value="ECO:0007669"/>
    <property type="project" value="TreeGrafter"/>
</dbReference>